<keyword evidence="7" id="KW-0256">Endoplasmic reticulum</keyword>
<dbReference type="InterPro" id="IPR001128">
    <property type="entry name" value="Cyt_P450"/>
</dbReference>
<comment type="subcellular location">
    <subcellularLocation>
        <location evidence="3">Endoplasmic reticulum membrane</location>
        <topology evidence="3">Peripheral membrane protein</topology>
    </subcellularLocation>
    <subcellularLocation>
        <location evidence="2">Microsome membrane</location>
        <topology evidence="2">Peripheral membrane protein</topology>
    </subcellularLocation>
</comment>
<dbReference type="InterPro" id="IPR036396">
    <property type="entry name" value="Cyt_P450_sf"/>
</dbReference>
<evidence type="ECO:0000256" key="12">
    <source>
        <dbReference type="ARBA" id="ARBA00023136"/>
    </source>
</evidence>
<organism evidence="16">
    <name type="scientific">Clastoptera arizonana</name>
    <name type="common">Arizona spittle bug</name>
    <dbReference type="NCBI Taxonomy" id="38151"/>
    <lineage>
        <taxon>Eukaryota</taxon>
        <taxon>Metazoa</taxon>
        <taxon>Ecdysozoa</taxon>
        <taxon>Arthropoda</taxon>
        <taxon>Hexapoda</taxon>
        <taxon>Insecta</taxon>
        <taxon>Pterygota</taxon>
        <taxon>Neoptera</taxon>
        <taxon>Paraneoptera</taxon>
        <taxon>Hemiptera</taxon>
        <taxon>Auchenorrhyncha</taxon>
        <taxon>Cercopoidea</taxon>
        <taxon>Clastopteridae</taxon>
        <taxon>Clastoptera</taxon>
    </lineage>
</organism>
<reference evidence="16" key="1">
    <citation type="submission" date="2015-12" db="EMBL/GenBank/DDBJ databases">
        <title>De novo transcriptome assembly of four potential Pierce s Disease insect vectors from Arizona vineyards.</title>
        <authorList>
            <person name="Tassone E.E."/>
        </authorList>
    </citation>
    <scope>NUCLEOTIDE SEQUENCE</scope>
</reference>
<proteinExistence type="inferred from homology"/>
<keyword evidence="5 13" id="KW-0349">Heme</keyword>
<evidence type="ECO:0000256" key="11">
    <source>
        <dbReference type="ARBA" id="ARBA00023033"/>
    </source>
</evidence>
<sequence>MEVFLSVTSVLCAIIIALCSLLYYYFTSTFNYWKDRGVKFIKPLPLVGNMENFFTRKKHGAEIFQDNYKLYEKDRFYGIYFFRKPVLVVQDPDLIHSVLVSDFNHFVDRGFMKHLEVDKLSGHLLSLTGDLWKNLRKKLTPIFTSGKLKGMIDELQVCVDELDNVLSGQAGQEVQVEPLMERFTTRVIGSVAFGCEFDTLTDPNSEFSKRADSLFKVNFRTAFTFLLDNINPNVRNFLGIKVLPKETEDFYLNFVKDTVSHREKNNISRKDFLQLLINLRKEDAAGAPGSLEGSHQKIKDRDNVILDDSLMASNVYIFFVAGFETTATTLSNLLLELAANQEVQEKLREEVRRALGTEGKLSYDVINEMAYMKMVISEVLRKYPPAANVSRECTKAYTIPGSDVTIEESILVTIPAYAIHMDPKYFPDPEKFLPERFTDNNKNIKQGTYMPFGDGPRNCIGMRFAMLEMKMVVASLLSKYHFTLPPTMKYPIVFDKKAVFLKAEGGIRLKVEKL</sequence>
<gene>
    <name evidence="16" type="ORF">g.26754</name>
</gene>
<evidence type="ECO:0000256" key="6">
    <source>
        <dbReference type="ARBA" id="ARBA00022723"/>
    </source>
</evidence>
<evidence type="ECO:0000256" key="4">
    <source>
        <dbReference type="ARBA" id="ARBA00010617"/>
    </source>
</evidence>
<protein>
    <recommendedName>
        <fullName evidence="17">Cytochrome P450</fullName>
    </recommendedName>
</protein>
<evidence type="ECO:0000256" key="13">
    <source>
        <dbReference type="PIRSR" id="PIRSR602401-1"/>
    </source>
</evidence>
<comment type="cofactor">
    <cofactor evidence="1 13">
        <name>heme</name>
        <dbReference type="ChEBI" id="CHEBI:30413"/>
    </cofactor>
</comment>
<dbReference type="InterPro" id="IPR050476">
    <property type="entry name" value="Insect_CytP450_Detox"/>
</dbReference>
<dbReference type="PRINTS" id="PR00385">
    <property type="entry name" value="P450"/>
</dbReference>
<accession>A0A1B6CVZ0</accession>
<comment type="similarity">
    <text evidence="4 14">Belongs to the cytochrome P450 family.</text>
</comment>
<dbReference type="PANTHER" id="PTHR24292">
    <property type="entry name" value="CYTOCHROME P450"/>
    <property type="match status" value="1"/>
</dbReference>
<dbReference type="GO" id="GO:0005789">
    <property type="term" value="C:endoplasmic reticulum membrane"/>
    <property type="evidence" value="ECO:0007669"/>
    <property type="project" value="UniProtKB-SubCell"/>
</dbReference>
<evidence type="ECO:0008006" key="17">
    <source>
        <dbReference type="Google" id="ProtNLM"/>
    </source>
</evidence>
<keyword evidence="12 15" id="KW-0472">Membrane</keyword>
<evidence type="ECO:0000256" key="9">
    <source>
        <dbReference type="ARBA" id="ARBA00023002"/>
    </source>
</evidence>
<evidence type="ECO:0000256" key="10">
    <source>
        <dbReference type="ARBA" id="ARBA00023004"/>
    </source>
</evidence>
<evidence type="ECO:0000256" key="14">
    <source>
        <dbReference type="RuleBase" id="RU000461"/>
    </source>
</evidence>
<dbReference type="AlphaFoldDB" id="A0A1B6CVZ0"/>
<evidence type="ECO:0000256" key="7">
    <source>
        <dbReference type="ARBA" id="ARBA00022824"/>
    </source>
</evidence>
<dbReference type="GO" id="GO:0016705">
    <property type="term" value="F:oxidoreductase activity, acting on paired donors, with incorporation or reduction of molecular oxygen"/>
    <property type="evidence" value="ECO:0007669"/>
    <property type="project" value="InterPro"/>
</dbReference>
<dbReference type="Pfam" id="PF00067">
    <property type="entry name" value="p450"/>
    <property type="match status" value="1"/>
</dbReference>
<keyword evidence="15" id="KW-1133">Transmembrane helix</keyword>
<evidence type="ECO:0000256" key="5">
    <source>
        <dbReference type="ARBA" id="ARBA00022617"/>
    </source>
</evidence>
<name>A0A1B6CVZ0_9HEMI</name>
<keyword evidence="8" id="KW-0492">Microsome</keyword>
<feature type="binding site" description="axial binding residue" evidence="13">
    <location>
        <position position="459"/>
    </location>
    <ligand>
        <name>heme</name>
        <dbReference type="ChEBI" id="CHEBI:30413"/>
    </ligand>
    <ligandPart>
        <name>Fe</name>
        <dbReference type="ChEBI" id="CHEBI:18248"/>
    </ligandPart>
</feature>
<dbReference type="CDD" id="cd11056">
    <property type="entry name" value="CYP6-like"/>
    <property type="match status" value="1"/>
</dbReference>
<keyword evidence="10 13" id="KW-0408">Iron</keyword>
<dbReference type="PROSITE" id="PS00086">
    <property type="entry name" value="CYTOCHROME_P450"/>
    <property type="match status" value="1"/>
</dbReference>
<dbReference type="InterPro" id="IPR017972">
    <property type="entry name" value="Cyt_P450_CS"/>
</dbReference>
<feature type="transmembrane region" description="Helical" evidence="15">
    <location>
        <begin position="6"/>
        <end position="26"/>
    </location>
</feature>
<keyword evidence="15" id="KW-0812">Transmembrane</keyword>
<dbReference type="EMBL" id="GEDC01019701">
    <property type="protein sequence ID" value="JAS17597.1"/>
    <property type="molecule type" value="Transcribed_RNA"/>
</dbReference>
<keyword evidence="11 14" id="KW-0503">Monooxygenase</keyword>
<evidence type="ECO:0000256" key="2">
    <source>
        <dbReference type="ARBA" id="ARBA00004174"/>
    </source>
</evidence>
<dbReference type="GO" id="GO:0004497">
    <property type="term" value="F:monooxygenase activity"/>
    <property type="evidence" value="ECO:0007669"/>
    <property type="project" value="UniProtKB-KW"/>
</dbReference>
<dbReference type="SUPFAM" id="SSF48264">
    <property type="entry name" value="Cytochrome P450"/>
    <property type="match status" value="1"/>
</dbReference>
<dbReference type="Gene3D" id="1.10.630.10">
    <property type="entry name" value="Cytochrome P450"/>
    <property type="match status" value="1"/>
</dbReference>
<evidence type="ECO:0000256" key="8">
    <source>
        <dbReference type="ARBA" id="ARBA00022848"/>
    </source>
</evidence>
<evidence type="ECO:0000256" key="1">
    <source>
        <dbReference type="ARBA" id="ARBA00001971"/>
    </source>
</evidence>
<dbReference type="PRINTS" id="PR00463">
    <property type="entry name" value="EP450I"/>
</dbReference>
<evidence type="ECO:0000313" key="16">
    <source>
        <dbReference type="EMBL" id="JAS17597.1"/>
    </source>
</evidence>
<keyword evidence="9 14" id="KW-0560">Oxidoreductase</keyword>
<dbReference type="PANTHER" id="PTHR24292:SF54">
    <property type="entry name" value="CYP9F3-RELATED"/>
    <property type="match status" value="1"/>
</dbReference>
<dbReference type="GO" id="GO:0020037">
    <property type="term" value="F:heme binding"/>
    <property type="evidence" value="ECO:0007669"/>
    <property type="project" value="InterPro"/>
</dbReference>
<evidence type="ECO:0000256" key="3">
    <source>
        <dbReference type="ARBA" id="ARBA00004406"/>
    </source>
</evidence>
<keyword evidence="6 13" id="KW-0479">Metal-binding</keyword>
<evidence type="ECO:0000256" key="15">
    <source>
        <dbReference type="SAM" id="Phobius"/>
    </source>
</evidence>
<dbReference type="FunFam" id="1.10.630.10:FF:000042">
    <property type="entry name" value="Cytochrome P450"/>
    <property type="match status" value="1"/>
</dbReference>
<dbReference type="InterPro" id="IPR002401">
    <property type="entry name" value="Cyt_P450_E_grp-I"/>
</dbReference>
<dbReference type="GO" id="GO:0005506">
    <property type="term" value="F:iron ion binding"/>
    <property type="evidence" value="ECO:0007669"/>
    <property type="project" value="InterPro"/>
</dbReference>